<dbReference type="AlphaFoldDB" id="A0A124G0D3"/>
<comment type="similarity">
    <text evidence="1">Belongs to the class-I fumarase family.</text>
</comment>
<evidence type="ECO:0000256" key="2">
    <source>
        <dbReference type="ARBA" id="ARBA00022485"/>
    </source>
</evidence>
<keyword evidence="4" id="KW-0408">Iron</keyword>
<name>A0A124G0D3_9BACT</name>
<dbReference type="GO" id="GO:0046872">
    <property type="term" value="F:metal ion binding"/>
    <property type="evidence" value="ECO:0007669"/>
    <property type="project" value="UniProtKB-KW"/>
</dbReference>
<dbReference type="InterPro" id="IPR051208">
    <property type="entry name" value="Class-I_Fumarase/Tartrate_DH"/>
</dbReference>
<accession>A0A124G0D3</accession>
<dbReference type="NCBIfam" id="TIGR00722">
    <property type="entry name" value="ttdA_fumA_fumB"/>
    <property type="match status" value="1"/>
</dbReference>
<reference evidence="9" key="1">
    <citation type="journal article" date="2015" name="MBio">
        <title>Genome-Resolved Metagenomic Analysis Reveals Roles for Candidate Phyla and Other Microbial Community Members in Biogeochemical Transformations in Oil Reservoirs.</title>
        <authorList>
            <person name="Hu P."/>
            <person name="Tom L."/>
            <person name="Singh A."/>
            <person name="Thomas B.C."/>
            <person name="Baker B.J."/>
            <person name="Piceno Y.M."/>
            <person name="Andersen G.L."/>
            <person name="Banfield J.F."/>
        </authorList>
    </citation>
    <scope>NUCLEOTIDE SEQUENCE [LARGE SCALE GENOMIC DNA]</scope>
</reference>
<sequence>MISAERIIGSLEEAISKANTEMDTKIVELLDLYDGPFSSVLRENAAVAKDTGLPICQDTGFLEFFVFQGNEVALEEPIIETLNSAVKNVYTDSPFRYSIVSNPLMKRENTGDNTPAICHLFPMRGDKLEIRFLVKGGGSENLSRLFMLNPSATEDELVCTVVESLRESAARGCPPLKVGIGIGGSSDKAMVLAKLALTRSFYERHQDKDYAALEERILREINDLKIGYQGLGTGITAYSVHIETYPTHIATMPVGLATDCYIARKGRVIFED</sequence>
<dbReference type="GO" id="GO:0016829">
    <property type="term" value="F:lyase activity"/>
    <property type="evidence" value="ECO:0007669"/>
    <property type="project" value="UniProtKB-KW"/>
</dbReference>
<keyword evidence="3" id="KW-0479">Metal-binding</keyword>
<evidence type="ECO:0000259" key="7">
    <source>
        <dbReference type="Pfam" id="PF05681"/>
    </source>
</evidence>
<evidence type="ECO:0000313" key="8">
    <source>
        <dbReference type="EMBL" id="KUK87042.1"/>
    </source>
</evidence>
<organism evidence="8 9">
    <name type="scientific">Mesotoga infera</name>
    <dbReference type="NCBI Taxonomy" id="1236046"/>
    <lineage>
        <taxon>Bacteria</taxon>
        <taxon>Thermotogati</taxon>
        <taxon>Thermotogota</taxon>
        <taxon>Thermotogae</taxon>
        <taxon>Kosmotogales</taxon>
        <taxon>Kosmotogaceae</taxon>
        <taxon>Mesotoga</taxon>
    </lineage>
</organism>
<comment type="caution">
    <text evidence="8">The sequence shown here is derived from an EMBL/GenBank/DDBJ whole genome shotgun (WGS) entry which is preliminary data.</text>
</comment>
<dbReference type="Pfam" id="PF05681">
    <property type="entry name" value="Fumerase"/>
    <property type="match status" value="1"/>
</dbReference>
<dbReference type="InterPro" id="IPR004646">
    <property type="entry name" value="Fe-S_hydro-lyase_TtdA-typ_cat"/>
</dbReference>
<evidence type="ECO:0000256" key="6">
    <source>
        <dbReference type="ARBA" id="ARBA00023239"/>
    </source>
</evidence>
<keyword evidence="6 8" id="KW-0456">Lyase</keyword>
<dbReference type="Proteomes" id="UP000055014">
    <property type="component" value="Unassembled WGS sequence"/>
</dbReference>
<gene>
    <name evidence="8" type="ORF">XE02_1322</name>
</gene>
<dbReference type="PANTHER" id="PTHR30389">
    <property type="entry name" value="FUMARATE HYDRATASE-RELATED"/>
    <property type="match status" value="1"/>
</dbReference>
<proteinExistence type="inferred from homology"/>
<keyword evidence="5" id="KW-0411">Iron-sulfur</keyword>
<dbReference type="PANTHER" id="PTHR30389:SF17">
    <property type="entry name" value="L(+)-TARTRATE DEHYDRATASE SUBUNIT ALPHA-RELATED"/>
    <property type="match status" value="1"/>
</dbReference>
<evidence type="ECO:0000256" key="1">
    <source>
        <dbReference type="ARBA" id="ARBA00008876"/>
    </source>
</evidence>
<dbReference type="EMBL" id="LGGW01000152">
    <property type="protein sequence ID" value="KUK87042.1"/>
    <property type="molecule type" value="Genomic_DNA"/>
</dbReference>
<protein>
    <submittedName>
        <fullName evidence="8">Hydro-lyase, Fe-S type, tartrate/fumarate subfamily</fullName>
    </submittedName>
</protein>
<evidence type="ECO:0000313" key="9">
    <source>
        <dbReference type="Proteomes" id="UP000055014"/>
    </source>
</evidence>
<evidence type="ECO:0000256" key="5">
    <source>
        <dbReference type="ARBA" id="ARBA00023014"/>
    </source>
</evidence>
<evidence type="ECO:0000256" key="4">
    <source>
        <dbReference type="ARBA" id="ARBA00023004"/>
    </source>
</evidence>
<dbReference type="PATRIC" id="fig|1236046.5.peg.1272"/>
<keyword evidence="2" id="KW-0004">4Fe-4S</keyword>
<feature type="domain" description="Fe-S hydro-lyase tartrate dehydratase alpha-type catalytic" evidence="7">
    <location>
        <begin position="41"/>
        <end position="267"/>
    </location>
</feature>
<dbReference type="GO" id="GO:0051539">
    <property type="term" value="F:4 iron, 4 sulfur cluster binding"/>
    <property type="evidence" value="ECO:0007669"/>
    <property type="project" value="UniProtKB-KW"/>
</dbReference>
<evidence type="ECO:0000256" key="3">
    <source>
        <dbReference type="ARBA" id="ARBA00022723"/>
    </source>
</evidence>